<organism evidence="1">
    <name type="scientific">Rhizophora mucronata</name>
    <name type="common">Asiatic mangrove</name>
    <dbReference type="NCBI Taxonomy" id="61149"/>
    <lineage>
        <taxon>Eukaryota</taxon>
        <taxon>Viridiplantae</taxon>
        <taxon>Streptophyta</taxon>
        <taxon>Embryophyta</taxon>
        <taxon>Tracheophyta</taxon>
        <taxon>Spermatophyta</taxon>
        <taxon>Magnoliopsida</taxon>
        <taxon>eudicotyledons</taxon>
        <taxon>Gunneridae</taxon>
        <taxon>Pentapetalae</taxon>
        <taxon>rosids</taxon>
        <taxon>fabids</taxon>
        <taxon>Malpighiales</taxon>
        <taxon>Rhizophoraceae</taxon>
        <taxon>Rhizophora</taxon>
    </lineage>
</organism>
<name>A0A2P2NKX1_RHIMU</name>
<sequence>MCFKVPIFFFIILCY</sequence>
<protein>
    <submittedName>
        <fullName evidence="1">Uncharacterized protein</fullName>
    </submittedName>
</protein>
<evidence type="ECO:0000313" key="1">
    <source>
        <dbReference type="EMBL" id="MBX43050.1"/>
    </source>
</evidence>
<proteinExistence type="predicted"/>
<accession>A0A2P2NKX1</accession>
<dbReference type="EMBL" id="GGEC01062566">
    <property type="protein sequence ID" value="MBX43050.1"/>
    <property type="molecule type" value="Transcribed_RNA"/>
</dbReference>
<reference evidence="1" key="1">
    <citation type="submission" date="2018-02" db="EMBL/GenBank/DDBJ databases">
        <title>Rhizophora mucronata_Transcriptome.</title>
        <authorList>
            <person name="Meera S.P."/>
            <person name="Sreeshan A."/>
            <person name="Augustine A."/>
        </authorList>
    </citation>
    <scope>NUCLEOTIDE SEQUENCE</scope>
    <source>
        <tissue evidence="1">Leaf</tissue>
    </source>
</reference>